<dbReference type="HOGENOM" id="CLU_028723_1_1_6"/>
<dbReference type="GO" id="GO:0009003">
    <property type="term" value="F:signal peptidase activity"/>
    <property type="evidence" value="ECO:0007669"/>
    <property type="project" value="UniProtKB-EC"/>
</dbReference>
<dbReference type="PRINTS" id="PR00727">
    <property type="entry name" value="LEADERPTASE"/>
</dbReference>
<evidence type="ECO:0000256" key="2">
    <source>
        <dbReference type="ARBA" id="ARBA00009370"/>
    </source>
</evidence>
<sequence>MKIIIRKILLLLSLIIIFLLIINFIKKKKNEVKKKKKNKSFYIILIIIFIRFFVYESFIISSNSMNPTLLTGDFILVQKFFYNNNFINNIFFKKFKPERNDIIVFKYPKNNKLNFVKRIIGLPGEVIIYNPYNKKLYIIKKNKHTREKKNIFKIIKNKIKINKLINKKRKFKTNKNVYLSPIKKIYIEKIQNNIHNIVISTGIKNCLHLFSKKYNNKENWIWKIPKNKYFVLGDNRDYSLDSRFWGLISKKNILGKVKYIWLSINYKSKNWFKKIRFYRISKKIK</sequence>
<evidence type="ECO:0000256" key="6">
    <source>
        <dbReference type="ARBA" id="ARBA00022801"/>
    </source>
</evidence>
<dbReference type="MEROPS" id="S26.001"/>
<keyword evidence="12" id="KW-1185">Reference proteome</keyword>
<dbReference type="GO" id="GO:0004252">
    <property type="term" value="F:serine-type endopeptidase activity"/>
    <property type="evidence" value="ECO:0007669"/>
    <property type="project" value="InterPro"/>
</dbReference>
<dbReference type="eggNOG" id="COG0681">
    <property type="taxonomic scope" value="Bacteria"/>
</dbReference>
<dbReference type="Gene3D" id="2.10.109.10">
    <property type="entry name" value="Umud Fragment, subunit A"/>
    <property type="match status" value="1"/>
</dbReference>
<dbReference type="InterPro" id="IPR000223">
    <property type="entry name" value="Pept_S26A_signal_pept_1"/>
</dbReference>
<dbReference type="PANTHER" id="PTHR43390">
    <property type="entry name" value="SIGNAL PEPTIDASE I"/>
    <property type="match status" value="1"/>
</dbReference>
<feature type="transmembrane region" description="Helical" evidence="8">
    <location>
        <begin position="6"/>
        <end position="25"/>
    </location>
</feature>
<dbReference type="InterPro" id="IPR036286">
    <property type="entry name" value="LexA/Signal_pep-like_sf"/>
</dbReference>
<evidence type="ECO:0000259" key="10">
    <source>
        <dbReference type="Pfam" id="PF10502"/>
    </source>
</evidence>
<dbReference type="PANTHER" id="PTHR43390:SF1">
    <property type="entry name" value="CHLOROPLAST PROCESSING PEPTIDASE"/>
    <property type="match status" value="1"/>
</dbReference>
<evidence type="ECO:0000313" key="11">
    <source>
        <dbReference type="EMBL" id="ABJ90636.1"/>
    </source>
</evidence>
<keyword evidence="8" id="KW-1133">Transmembrane helix</keyword>
<keyword evidence="8" id="KW-0812">Transmembrane</keyword>
<protein>
    <recommendedName>
        <fullName evidence="4 8">Signal peptidase I</fullName>
        <ecNumber evidence="3 8">3.4.21.89</ecNumber>
    </recommendedName>
</protein>
<dbReference type="RefSeq" id="WP_011672555.1">
    <property type="nucleotide sequence ID" value="NC_008513.1"/>
</dbReference>
<proteinExistence type="inferred from homology"/>
<dbReference type="STRING" id="372461.BCc_164"/>
<gene>
    <name evidence="11" type="primary">lepB</name>
    <name evidence="11" type="ordered locus">BCc_164</name>
</gene>
<accession>Q057R3</accession>
<dbReference type="PROSITE" id="PS00760">
    <property type="entry name" value="SPASE_I_2"/>
    <property type="match status" value="1"/>
</dbReference>
<dbReference type="AlphaFoldDB" id="Q057R3"/>
<dbReference type="GO" id="GO:0016020">
    <property type="term" value="C:membrane"/>
    <property type="evidence" value="ECO:0007669"/>
    <property type="project" value="UniProtKB-SubCell"/>
</dbReference>
<organism evidence="11 12">
    <name type="scientific">Buchnera aphidicola subsp. Cinara cedri (strain Cc)</name>
    <dbReference type="NCBI Taxonomy" id="372461"/>
    <lineage>
        <taxon>Bacteria</taxon>
        <taxon>Pseudomonadati</taxon>
        <taxon>Pseudomonadota</taxon>
        <taxon>Gammaproteobacteria</taxon>
        <taxon>Enterobacterales</taxon>
        <taxon>Erwiniaceae</taxon>
        <taxon>Buchnera</taxon>
    </lineage>
</organism>
<dbReference type="EMBL" id="CP000263">
    <property type="protein sequence ID" value="ABJ90636.1"/>
    <property type="molecule type" value="Genomic_DNA"/>
</dbReference>
<dbReference type="InterPro" id="IPR019533">
    <property type="entry name" value="Peptidase_S26"/>
</dbReference>
<dbReference type="GO" id="GO:0006465">
    <property type="term" value="P:signal peptide processing"/>
    <property type="evidence" value="ECO:0007669"/>
    <property type="project" value="InterPro"/>
</dbReference>
<feature type="transmembrane region" description="Helical" evidence="8">
    <location>
        <begin position="41"/>
        <end position="60"/>
    </location>
</feature>
<feature type="domain" description="Peptidase S26" evidence="10">
    <location>
        <begin position="41"/>
        <end position="261"/>
    </location>
</feature>
<dbReference type="KEGG" id="bcc:BCc_164"/>
<dbReference type="InterPro" id="IPR019756">
    <property type="entry name" value="Pept_S26A_signal_pept_1_Ser-AS"/>
</dbReference>
<evidence type="ECO:0000256" key="9">
    <source>
        <dbReference type="RuleBase" id="RU362042"/>
    </source>
</evidence>
<evidence type="ECO:0000256" key="8">
    <source>
        <dbReference type="RuleBase" id="RU003993"/>
    </source>
</evidence>
<evidence type="ECO:0000256" key="1">
    <source>
        <dbReference type="ARBA" id="ARBA00000677"/>
    </source>
</evidence>
<dbReference type="OrthoDB" id="9815782at2"/>
<evidence type="ECO:0000256" key="3">
    <source>
        <dbReference type="ARBA" id="ARBA00013208"/>
    </source>
</evidence>
<dbReference type="NCBIfam" id="TIGR02227">
    <property type="entry name" value="sigpep_I_bact"/>
    <property type="match status" value="1"/>
</dbReference>
<evidence type="ECO:0000256" key="7">
    <source>
        <dbReference type="PIRSR" id="PIRSR600223-1"/>
    </source>
</evidence>
<comment type="subcellular location">
    <subcellularLocation>
        <location evidence="9">Membrane</location>
        <topology evidence="9">Multi-pass membrane protein</topology>
    </subcellularLocation>
</comment>
<dbReference type="Pfam" id="PF10502">
    <property type="entry name" value="Peptidase_S26"/>
    <property type="match status" value="1"/>
</dbReference>
<dbReference type="InterPro" id="IPR019757">
    <property type="entry name" value="Pept_S26A_signal_pept_1_Lys-AS"/>
</dbReference>
<feature type="active site" evidence="7">
    <location>
        <position position="117"/>
    </location>
</feature>
<dbReference type="CDD" id="cd06530">
    <property type="entry name" value="S26_SPase_I"/>
    <property type="match status" value="1"/>
</dbReference>
<evidence type="ECO:0000313" key="12">
    <source>
        <dbReference type="Proteomes" id="UP000000669"/>
    </source>
</evidence>
<reference evidence="11 12" key="1">
    <citation type="journal article" date="2006" name="Science">
        <title>A small microbial genome: the end of a long symbiotic relationship?</title>
        <authorList>
            <person name="Perez-Brocal V."/>
            <person name="Gil R."/>
            <person name="Ramos S."/>
            <person name="Lamelas A."/>
            <person name="Postigo M."/>
            <person name="Michelena J.M."/>
            <person name="Silva F.J."/>
            <person name="Moya A."/>
            <person name="Latorre A."/>
        </authorList>
    </citation>
    <scope>NUCLEOTIDE SEQUENCE [LARGE SCALE GENOMIC DNA]</scope>
    <source>
        <strain evidence="12">Cc</strain>
    </source>
</reference>
<evidence type="ECO:0000256" key="5">
    <source>
        <dbReference type="ARBA" id="ARBA00022670"/>
    </source>
</evidence>
<keyword evidence="6 8" id="KW-0378">Hydrolase</keyword>
<feature type="active site" evidence="7">
    <location>
        <position position="64"/>
    </location>
</feature>
<keyword evidence="8" id="KW-0472">Membrane</keyword>
<dbReference type="PROSITE" id="PS00761">
    <property type="entry name" value="SPASE_I_3"/>
    <property type="match status" value="1"/>
</dbReference>
<comment type="catalytic activity">
    <reaction evidence="1 8">
        <text>Cleavage of hydrophobic, N-terminal signal or leader sequences from secreted and periplasmic proteins.</text>
        <dbReference type="EC" id="3.4.21.89"/>
    </reaction>
</comment>
<name>Q057R3_BUCCC</name>
<keyword evidence="5 8" id="KW-0645">Protease</keyword>
<dbReference type="EC" id="3.4.21.89" evidence="3 8"/>
<dbReference type="SUPFAM" id="SSF51306">
    <property type="entry name" value="LexA/Signal peptidase"/>
    <property type="match status" value="1"/>
</dbReference>
<comment type="similarity">
    <text evidence="2 9">Belongs to the peptidase S26 family.</text>
</comment>
<dbReference type="InterPro" id="IPR019758">
    <property type="entry name" value="Pept_S26A_signal_pept_1_CS"/>
</dbReference>
<dbReference type="PROSITE" id="PS00501">
    <property type="entry name" value="SPASE_I_1"/>
    <property type="match status" value="1"/>
</dbReference>
<dbReference type="Proteomes" id="UP000000669">
    <property type="component" value="Chromosome"/>
</dbReference>
<evidence type="ECO:0000256" key="4">
    <source>
        <dbReference type="ARBA" id="ARBA00019232"/>
    </source>
</evidence>